<dbReference type="InterPro" id="IPR002052">
    <property type="entry name" value="DNA_methylase_N6_adenine_CS"/>
</dbReference>
<dbReference type="PROSITE" id="PS00092">
    <property type="entry name" value="N6_MTASE"/>
    <property type="match status" value="1"/>
</dbReference>
<gene>
    <name evidence="1" type="ORF">A0071_03110</name>
</gene>
<dbReference type="Proteomes" id="UP000594874">
    <property type="component" value="Chromosome"/>
</dbReference>
<dbReference type="InterPro" id="IPR029063">
    <property type="entry name" value="SAM-dependent_MTases_sf"/>
</dbReference>
<reference evidence="1 2" key="1">
    <citation type="submission" date="2020-10" db="EMBL/GenBank/DDBJ databases">
        <title>Campylobacter and Helicobacter PacBio genomes.</title>
        <authorList>
            <person name="Lane C."/>
        </authorList>
    </citation>
    <scope>NUCLEOTIDE SEQUENCE [LARGE SCALE GENOMIC DNA]</scope>
    <source>
        <strain evidence="1 2">2010D-8469</strain>
    </source>
</reference>
<proteinExistence type="predicted"/>
<evidence type="ECO:0000313" key="1">
    <source>
        <dbReference type="EMBL" id="QOR04940.1"/>
    </source>
</evidence>
<name>A0ABX6U0T5_9BACT</name>
<dbReference type="SUPFAM" id="SSF53335">
    <property type="entry name" value="S-adenosyl-L-methionine-dependent methyltransferases"/>
    <property type="match status" value="1"/>
</dbReference>
<keyword evidence="2" id="KW-1185">Reference proteome</keyword>
<organism evidence="1 2">
    <name type="scientific">Campylobacter cuniculorum</name>
    <dbReference type="NCBI Taxonomy" id="374106"/>
    <lineage>
        <taxon>Bacteria</taxon>
        <taxon>Pseudomonadati</taxon>
        <taxon>Campylobacterota</taxon>
        <taxon>Epsilonproteobacteria</taxon>
        <taxon>Campylobacterales</taxon>
        <taxon>Campylobacteraceae</taxon>
        <taxon>Campylobacter</taxon>
    </lineage>
</organism>
<accession>A0ABX6U0T5</accession>
<protein>
    <recommendedName>
        <fullName evidence="3">Site-specific DNA-methyltransferase</fullName>
    </recommendedName>
</protein>
<dbReference type="EMBL" id="CP063091">
    <property type="protein sequence ID" value="QOR04940.1"/>
    <property type="molecule type" value="Genomic_DNA"/>
</dbReference>
<dbReference type="Gene3D" id="3.40.50.150">
    <property type="entry name" value="Vaccinia Virus protein VP39"/>
    <property type="match status" value="1"/>
</dbReference>
<evidence type="ECO:0008006" key="3">
    <source>
        <dbReference type="Google" id="ProtNLM"/>
    </source>
</evidence>
<evidence type="ECO:0000313" key="2">
    <source>
        <dbReference type="Proteomes" id="UP000594874"/>
    </source>
</evidence>
<sequence>MPKTTEKQSKSAEFGTQNYKIFKQDCRSGLRELEDYSIDFIVTDPPYFIDGMNDEWNDRELENKVAKSGVIAGNVIPQCQVCNRPDRDRCIYEVE</sequence>
<dbReference type="RefSeq" id="WP_027304953.1">
    <property type="nucleotide sequence ID" value="NZ_CP063091.1"/>
</dbReference>